<dbReference type="EMBL" id="CAJOBH010246854">
    <property type="protein sequence ID" value="CAF5127570.1"/>
    <property type="molecule type" value="Genomic_DNA"/>
</dbReference>
<dbReference type="Proteomes" id="UP000681967">
    <property type="component" value="Unassembled WGS sequence"/>
</dbReference>
<accession>A0A8S3FIK1</accession>
<feature type="compositionally biased region" description="Low complexity" evidence="1">
    <location>
        <begin position="1"/>
        <end position="18"/>
    </location>
</feature>
<comment type="caution">
    <text evidence="2">The sequence shown here is derived from an EMBL/GenBank/DDBJ whole genome shotgun (WGS) entry which is preliminary data.</text>
</comment>
<evidence type="ECO:0000313" key="2">
    <source>
        <dbReference type="EMBL" id="CAF5127570.1"/>
    </source>
</evidence>
<name>A0A8S3FIK1_9BILA</name>
<dbReference type="AlphaFoldDB" id="A0A8S3FIK1"/>
<feature type="compositionally biased region" description="Polar residues" evidence="1">
    <location>
        <begin position="19"/>
        <end position="32"/>
    </location>
</feature>
<evidence type="ECO:0000256" key="1">
    <source>
        <dbReference type="SAM" id="MobiDB-lite"/>
    </source>
</evidence>
<reference evidence="2" key="1">
    <citation type="submission" date="2021-02" db="EMBL/GenBank/DDBJ databases">
        <authorList>
            <person name="Nowell W R."/>
        </authorList>
    </citation>
    <scope>NUCLEOTIDE SEQUENCE</scope>
</reference>
<feature type="non-terminal residue" evidence="2">
    <location>
        <position position="181"/>
    </location>
</feature>
<protein>
    <submittedName>
        <fullName evidence="2">Uncharacterized protein</fullName>
    </submittedName>
</protein>
<evidence type="ECO:0000313" key="3">
    <source>
        <dbReference type="Proteomes" id="UP000681967"/>
    </source>
</evidence>
<organism evidence="2 3">
    <name type="scientific">Rotaria magnacalcarata</name>
    <dbReference type="NCBI Taxonomy" id="392030"/>
    <lineage>
        <taxon>Eukaryota</taxon>
        <taxon>Metazoa</taxon>
        <taxon>Spiralia</taxon>
        <taxon>Gnathifera</taxon>
        <taxon>Rotifera</taxon>
        <taxon>Eurotatoria</taxon>
        <taxon>Bdelloidea</taxon>
        <taxon>Philodinida</taxon>
        <taxon>Philodinidae</taxon>
        <taxon>Rotaria</taxon>
    </lineage>
</organism>
<sequence length="181" mass="20953">MASRQIPPSTTSTPIISSNGNQSNRDTPTVTSDKQHLSEQERMRLKEFGQLFNRHSSINRALLEELFRKEPSEYTQAVYRFASRIYHCLKEDQVNPLLKALAGTKEEPVPVKKTTLDVPKLDYASDKQKRRTLKLAFSVLRYQKIVEELLEETQFFGSYGDLKDELSLVSTILYDYLSRKF</sequence>
<proteinExistence type="predicted"/>
<gene>
    <name evidence="2" type="ORF">BYL167_LOCUS68001</name>
</gene>
<feature type="region of interest" description="Disordered" evidence="1">
    <location>
        <begin position="1"/>
        <end position="38"/>
    </location>
</feature>